<protein>
    <submittedName>
        <fullName evidence="1">Uncharacterized protein</fullName>
    </submittedName>
</protein>
<name>A0A9Q0IDZ6_9TELE</name>
<keyword evidence="2" id="KW-1185">Reference proteome</keyword>
<sequence length="103" mass="11082">MVVVAPAKPLDWTGSPGYPGLSQGRTPFPPHSAPPLYHLCLSPVRWAYEYFRSISPSPALPCPALSSPVQYPAWPINIQHGREGTAPPLSTLNVADLKPSTPI</sequence>
<reference evidence="1" key="1">
    <citation type="submission" date="2022-07" db="EMBL/GenBank/DDBJ databases">
        <title>Chromosome-level genome of Muraenolepis orangiensis.</title>
        <authorList>
            <person name="Kim J."/>
        </authorList>
    </citation>
    <scope>NUCLEOTIDE SEQUENCE</scope>
    <source>
        <strain evidence="1">KU_S4_2022</strain>
        <tissue evidence="1">Muscle</tissue>
    </source>
</reference>
<proteinExistence type="predicted"/>
<dbReference type="EMBL" id="JANIIK010000111">
    <property type="protein sequence ID" value="KAJ3594313.1"/>
    <property type="molecule type" value="Genomic_DNA"/>
</dbReference>
<comment type="caution">
    <text evidence="1">The sequence shown here is derived from an EMBL/GenBank/DDBJ whole genome shotgun (WGS) entry which is preliminary data.</text>
</comment>
<evidence type="ECO:0000313" key="2">
    <source>
        <dbReference type="Proteomes" id="UP001148018"/>
    </source>
</evidence>
<organism evidence="1 2">
    <name type="scientific">Muraenolepis orangiensis</name>
    <name type="common">Patagonian moray cod</name>
    <dbReference type="NCBI Taxonomy" id="630683"/>
    <lineage>
        <taxon>Eukaryota</taxon>
        <taxon>Metazoa</taxon>
        <taxon>Chordata</taxon>
        <taxon>Craniata</taxon>
        <taxon>Vertebrata</taxon>
        <taxon>Euteleostomi</taxon>
        <taxon>Actinopterygii</taxon>
        <taxon>Neopterygii</taxon>
        <taxon>Teleostei</taxon>
        <taxon>Neoteleostei</taxon>
        <taxon>Acanthomorphata</taxon>
        <taxon>Zeiogadaria</taxon>
        <taxon>Gadariae</taxon>
        <taxon>Gadiformes</taxon>
        <taxon>Muraenolepidoidei</taxon>
        <taxon>Muraenolepididae</taxon>
        <taxon>Muraenolepis</taxon>
    </lineage>
</organism>
<evidence type="ECO:0000313" key="1">
    <source>
        <dbReference type="EMBL" id="KAJ3594313.1"/>
    </source>
</evidence>
<accession>A0A9Q0IDZ6</accession>
<dbReference type="AlphaFoldDB" id="A0A9Q0IDZ6"/>
<gene>
    <name evidence="1" type="ORF">NHX12_003620</name>
</gene>
<dbReference type="Proteomes" id="UP001148018">
    <property type="component" value="Unassembled WGS sequence"/>
</dbReference>